<dbReference type="InterPro" id="IPR036140">
    <property type="entry name" value="PFN_sf"/>
</dbReference>
<name>A0AAN8BRE1_9TELE</name>
<reference evidence="3 4" key="1">
    <citation type="journal article" date="2023" name="Mol. Biol. Evol.">
        <title>Genomics of Secondarily Temperate Adaptation in the Only Non-Antarctic Icefish.</title>
        <authorList>
            <person name="Rivera-Colon A.G."/>
            <person name="Rayamajhi N."/>
            <person name="Minhas B.F."/>
            <person name="Madrigal G."/>
            <person name="Bilyk K.T."/>
            <person name="Yoon V."/>
            <person name="Hune M."/>
            <person name="Gregory S."/>
            <person name="Cheng C.H.C."/>
            <person name="Catchen J.M."/>
        </authorList>
    </citation>
    <scope>NUCLEOTIDE SEQUENCE [LARGE SCALE GENOMIC DNA]</scope>
    <source>
        <strain evidence="3">JC2023a</strain>
    </source>
</reference>
<evidence type="ECO:0000313" key="4">
    <source>
        <dbReference type="Proteomes" id="UP001335648"/>
    </source>
</evidence>
<evidence type="ECO:0000256" key="2">
    <source>
        <dbReference type="RuleBase" id="RU003909"/>
    </source>
</evidence>
<accession>A0AAN8BRE1</accession>
<proteinExistence type="inferred from homology"/>
<dbReference type="Pfam" id="PF00235">
    <property type="entry name" value="Profilin"/>
    <property type="match status" value="1"/>
</dbReference>
<dbReference type="CDD" id="cd00148">
    <property type="entry name" value="PROF"/>
    <property type="match status" value="1"/>
</dbReference>
<dbReference type="Gene3D" id="3.30.450.30">
    <property type="entry name" value="Dynein light chain 2a, cytoplasmic"/>
    <property type="match status" value="1"/>
</dbReference>
<keyword evidence="4" id="KW-1185">Reference proteome</keyword>
<dbReference type="GO" id="GO:0030833">
    <property type="term" value="P:regulation of actin filament polymerization"/>
    <property type="evidence" value="ECO:0007669"/>
    <property type="project" value="TreeGrafter"/>
</dbReference>
<dbReference type="InterPro" id="IPR005455">
    <property type="entry name" value="PFN_euk"/>
</dbReference>
<dbReference type="Proteomes" id="UP001335648">
    <property type="component" value="Unassembled WGS sequence"/>
</dbReference>
<evidence type="ECO:0000256" key="1">
    <source>
        <dbReference type="ARBA" id="ARBA00010058"/>
    </source>
</evidence>
<dbReference type="PANTHER" id="PTHR13936">
    <property type="entry name" value="PROFILIN"/>
    <property type="match status" value="1"/>
</dbReference>
<comment type="similarity">
    <text evidence="1 2">Belongs to the profilin family.</text>
</comment>
<dbReference type="PRINTS" id="PR00392">
    <property type="entry name" value="PROFILIN"/>
</dbReference>
<evidence type="ECO:0000313" key="3">
    <source>
        <dbReference type="EMBL" id="KAK5889724.1"/>
    </source>
</evidence>
<sequence>MSWDGYITSLMEATDGVSHVSGAAICGQDGSKWAASPNMECITPEEVKKLIGDTSTFHQSGPFVAGMKCMMIRDQYKDPSSYCLQLKSRKDADGNTFNICVGKTNTAVVIAKGTKEANGGQVTAKVYTTVNYLRGHGY</sequence>
<organism evidence="3 4">
    <name type="scientific">Champsocephalus esox</name>
    <name type="common">pike icefish</name>
    <dbReference type="NCBI Taxonomy" id="159716"/>
    <lineage>
        <taxon>Eukaryota</taxon>
        <taxon>Metazoa</taxon>
        <taxon>Chordata</taxon>
        <taxon>Craniata</taxon>
        <taxon>Vertebrata</taxon>
        <taxon>Euteleostomi</taxon>
        <taxon>Actinopterygii</taxon>
        <taxon>Neopterygii</taxon>
        <taxon>Teleostei</taxon>
        <taxon>Neoteleostei</taxon>
        <taxon>Acanthomorphata</taxon>
        <taxon>Eupercaria</taxon>
        <taxon>Perciformes</taxon>
        <taxon>Notothenioidei</taxon>
        <taxon>Channichthyidae</taxon>
        <taxon>Champsocephalus</taxon>
    </lineage>
</organism>
<dbReference type="AlphaFoldDB" id="A0AAN8BRE1"/>
<dbReference type="GO" id="GO:0003779">
    <property type="term" value="F:actin binding"/>
    <property type="evidence" value="ECO:0007669"/>
    <property type="project" value="UniProtKB-KW"/>
</dbReference>
<dbReference type="SMART" id="SM00392">
    <property type="entry name" value="PROF"/>
    <property type="match status" value="1"/>
</dbReference>
<dbReference type="SUPFAM" id="SSF55770">
    <property type="entry name" value="Profilin (actin-binding protein)"/>
    <property type="match status" value="1"/>
</dbReference>
<dbReference type="GO" id="GO:0032233">
    <property type="term" value="P:positive regulation of actin filament bundle assembly"/>
    <property type="evidence" value="ECO:0007669"/>
    <property type="project" value="TreeGrafter"/>
</dbReference>
<dbReference type="EMBL" id="JAULUE010002057">
    <property type="protein sequence ID" value="KAK5889724.1"/>
    <property type="molecule type" value="Genomic_DNA"/>
</dbReference>
<dbReference type="PANTHER" id="PTHR13936:SF17">
    <property type="entry name" value="PROFILIN"/>
    <property type="match status" value="1"/>
</dbReference>
<comment type="caution">
    <text evidence="3">The sequence shown here is derived from an EMBL/GenBank/DDBJ whole genome shotgun (WGS) entry which is preliminary data.</text>
</comment>
<dbReference type="GO" id="GO:0005737">
    <property type="term" value="C:cytoplasm"/>
    <property type="evidence" value="ECO:0007669"/>
    <property type="project" value="TreeGrafter"/>
</dbReference>
<gene>
    <name evidence="3" type="ORF">CesoFtcFv8_015700</name>
</gene>
<dbReference type="InterPro" id="IPR048278">
    <property type="entry name" value="PFN"/>
</dbReference>
<protein>
    <recommendedName>
        <fullName evidence="2">Profilin</fullName>
    </recommendedName>
</protein>
<keyword evidence="2" id="KW-0009">Actin-binding</keyword>